<dbReference type="EMBL" id="BMGA01000014">
    <property type="protein sequence ID" value="GGA88911.1"/>
    <property type="molecule type" value="Genomic_DNA"/>
</dbReference>
<proteinExistence type="predicted"/>
<sequence>MEKINAENYNEIKNFHPLLPHLWNKLFYIKANSVDEFIHGYSSLYKQTLIPISIKVQIEALKNKIFNKCWR</sequence>
<evidence type="ECO:0000313" key="2">
    <source>
        <dbReference type="Proteomes" id="UP000658793"/>
    </source>
</evidence>
<reference evidence="2" key="1">
    <citation type="journal article" date="2019" name="Int. J. Syst. Evol. Microbiol.">
        <title>The Global Catalogue of Microorganisms (GCM) 10K type strain sequencing project: providing services to taxonomists for standard genome sequencing and annotation.</title>
        <authorList>
            <consortium name="The Broad Institute Genomics Platform"/>
            <consortium name="The Broad Institute Genome Sequencing Center for Infectious Disease"/>
            <person name="Wu L."/>
            <person name="Ma J."/>
        </authorList>
    </citation>
    <scope>NUCLEOTIDE SEQUENCE [LARGE SCALE GENOMIC DNA]</scope>
    <source>
        <strain evidence="2">CGMCC 1.12811</strain>
    </source>
</reference>
<dbReference type="Proteomes" id="UP000658793">
    <property type="component" value="Unassembled WGS sequence"/>
</dbReference>
<accession>A0ABQ1HUE4</accession>
<evidence type="ECO:0000313" key="1">
    <source>
        <dbReference type="EMBL" id="GGA88911.1"/>
    </source>
</evidence>
<comment type="caution">
    <text evidence="1">The sequence shown here is derived from an EMBL/GenBank/DDBJ whole genome shotgun (WGS) entry which is preliminary data.</text>
</comment>
<name>A0ABQ1HUE4_9FLAO</name>
<keyword evidence="2" id="KW-1185">Reference proteome</keyword>
<protein>
    <submittedName>
        <fullName evidence="1">Uncharacterized protein</fullName>
    </submittedName>
</protein>
<organism evidence="1 2">
    <name type="scientific">Flavobacterium palustre</name>
    <dbReference type="NCBI Taxonomy" id="1476463"/>
    <lineage>
        <taxon>Bacteria</taxon>
        <taxon>Pseudomonadati</taxon>
        <taxon>Bacteroidota</taxon>
        <taxon>Flavobacteriia</taxon>
        <taxon>Flavobacteriales</taxon>
        <taxon>Flavobacteriaceae</taxon>
        <taxon>Flavobacterium</taxon>
    </lineage>
</organism>
<gene>
    <name evidence="1" type="ORF">GCM10008015_31810</name>
</gene>